<evidence type="ECO:0000256" key="5">
    <source>
        <dbReference type="NCBIfam" id="TIGR02228"/>
    </source>
</evidence>
<dbReference type="AlphaFoldDB" id="A0A2Z4U7S1"/>
<keyword evidence="4 6" id="KW-0472">Membrane</keyword>
<dbReference type="PANTHER" id="PTHR10806:SF6">
    <property type="entry name" value="SIGNAL PEPTIDASE COMPLEX CATALYTIC SUBUNIT SEC11"/>
    <property type="match status" value="1"/>
</dbReference>
<dbReference type="Proteomes" id="UP000250003">
    <property type="component" value="Chromosome"/>
</dbReference>
<dbReference type="GO" id="GO:0006465">
    <property type="term" value="P:signal peptide processing"/>
    <property type="evidence" value="ECO:0007669"/>
    <property type="project" value="UniProtKB-UniRule"/>
</dbReference>
<keyword evidence="3 6" id="KW-1133">Transmembrane helix</keyword>
<comment type="subcellular location">
    <subcellularLocation>
        <location evidence="1">Membrane</location>
    </subcellularLocation>
</comment>
<organism evidence="7 8">
    <name type="scientific">Blautia argi</name>
    <dbReference type="NCBI Taxonomy" id="1912897"/>
    <lineage>
        <taxon>Bacteria</taxon>
        <taxon>Bacillati</taxon>
        <taxon>Bacillota</taxon>
        <taxon>Clostridia</taxon>
        <taxon>Lachnospirales</taxon>
        <taxon>Lachnospiraceae</taxon>
        <taxon>Blautia</taxon>
    </lineage>
</organism>
<keyword evidence="2 6" id="KW-0812">Transmembrane</keyword>
<dbReference type="PANTHER" id="PTHR10806">
    <property type="entry name" value="SIGNAL PEPTIDASE COMPLEX CATALYTIC SUBUNIT SEC11"/>
    <property type="match status" value="1"/>
</dbReference>
<feature type="transmembrane region" description="Helical" evidence="6">
    <location>
        <begin position="135"/>
        <end position="156"/>
    </location>
</feature>
<gene>
    <name evidence="7" type="ORF">DQQ01_01390</name>
</gene>
<evidence type="ECO:0000313" key="7">
    <source>
        <dbReference type="EMBL" id="AWY97023.1"/>
    </source>
</evidence>
<reference evidence="8" key="1">
    <citation type="submission" date="2018-06" db="EMBL/GenBank/DDBJ databases">
        <title>Description of Blautia argi sp. nov., a new anaerobic isolated from dog feces.</title>
        <authorList>
            <person name="Chang Y.-H."/>
            <person name="Paek J."/>
            <person name="Shin Y."/>
        </authorList>
    </citation>
    <scope>NUCLEOTIDE SEQUENCE [LARGE SCALE GENOMIC DNA]</scope>
    <source>
        <strain evidence="8">KCTC 15426</strain>
    </source>
</reference>
<dbReference type="GO" id="GO:0004252">
    <property type="term" value="F:serine-type endopeptidase activity"/>
    <property type="evidence" value="ECO:0007669"/>
    <property type="project" value="UniProtKB-UniRule"/>
</dbReference>
<dbReference type="RefSeq" id="WP_111917859.1">
    <property type="nucleotide sequence ID" value="NZ_CAUWHR010000023.1"/>
</dbReference>
<keyword evidence="8" id="KW-1185">Reference proteome</keyword>
<proteinExistence type="predicted"/>
<keyword evidence="7" id="KW-0378">Hydrolase</keyword>
<dbReference type="SUPFAM" id="SSF51306">
    <property type="entry name" value="LexA/Signal peptidase"/>
    <property type="match status" value="1"/>
</dbReference>
<evidence type="ECO:0000256" key="3">
    <source>
        <dbReference type="ARBA" id="ARBA00022989"/>
    </source>
</evidence>
<evidence type="ECO:0000256" key="4">
    <source>
        <dbReference type="ARBA" id="ARBA00023136"/>
    </source>
</evidence>
<evidence type="ECO:0000256" key="6">
    <source>
        <dbReference type="SAM" id="Phobius"/>
    </source>
</evidence>
<evidence type="ECO:0000256" key="1">
    <source>
        <dbReference type="ARBA" id="ARBA00004370"/>
    </source>
</evidence>
<dbReference type="InterPro" id="IPR036286">
    <property type="entry name" value="LexA/Signal_pep-like_sf"/>
</dbReference>
<dbReference type="NCBIfam" id="TIGR02228">
    <property type="entry name" value="sigpep_I_arch"/>
    <property type="match status" value="1"/>
</dbReference>
<dbReference type="GO" id="GO:0009003">
    <property type="term" value="F:signal peptidase activity"/>
    <property type="evidence" value="ECO:0007669"/>
    <property type="project" value="UniProtKB-EC"/>
</dbReference>
<evidence type="ECO:0000313" key="8">
    <source>
        <dbReference type="Proteomes" id="UP000250003"/>
    </source>
</evidence>
<name>A0A2Z4U7S1_9FIRM</name>
<dbReference type="EMBL" id="CP030280">
    <property type="protein sequence ID" value="AWY97023.1"/>
    <property type="molecule type" value="Genomic_DNA"/>
</dbReference>
<protein>
    <recommendedName>
        <fullName evidence="5">Signal peptidase I</fullName>
        <ecNumber evidence="5">3.4.21.89</ecNumber>
    </recommendedName>
</protein>
<dbReference type="Gene3D" id="2.10.109.10">
    <property type="entry name" value="Umud Fragment, subunit A"/>
    <property type="match status" value="1"/>
</dbReference>
<dbReference type="EC" id="3.4.21.89" evidence="5"/>
<dbReference type="OrthoDB" id="385000at2"/>
<dbReference type="GO" id="GO:0016020">
    <property type="term" value="C:membrane"/>
    <property type="evidence" value="ECO:0007669"/>
    <property type="project" value="UniProtKB-SubCell"/>
</dbReference>
<dbReference type="KEGG" id="blau:DQQ01_01390"/>
<sequence length="177" mass="19252">MLKKICGFLSGILLIVLAALAGILIIPKVMGYEEMAVLTGSMEPKYPVGSLIFVKEENPEKLQVGDVITYRLSGDTVVTHRVVEINKDEQSVVTKGDANESNDGSPIPYNNIIGKAHFCVPYLGFISMNIKTPKGIIGICGLLVVIILLTFIPEIFSNDEEEDGKEKAKKAKKSKGE</sequence>
<dbReference type="CDD" id="cd06530">
    <property type="entry name" value="S26_SPase_I"/>
    <property type="match status" value="1"/>
</dbReference>
<evidence type="ECO:0000256" key="2">
    <source>
        <dbReference type="ARBA" id="ARBA00022692"/>
    </source>
</evidence>
<accession>A0A2Z4U7S1</accession>
<dbReference type="InterPro" id="IPR001733">
    <property type="entry name" value="Peptidase_S26B"/>
</dbReference>
<dbReference type="InterPro" id="IPR019533">
    <property type="entry name" value="Peptidase_S26"/>
</dbReference>